<dbReference type="GO" id="GO:0004725">
    <property type="term" value="F:protein tyrosine phosphatase activity"/>
    <property type="evidence" value="ECO:0007669"/>
    <property type="project" value="InterPro"/>
</dbReference>
<keyword evidence="3" id="KW-0904">Protein phosphatase</keyword>
<accession>A0A550CNL3</accession>
<dbReference type="SUPFAM" id="SSF52788">
    <property type="entry name" value="Phosphotyrosine protein phosphatases I"/>
    <property type="match status" value="1"/>
</dbReference>
<dbReference type="PANTHER" id="PTHR11717">
    <property type="entry name" value="LOW MOLECULAR WEIGHT PROTEIN TYROSINE PHOSPHATASE"/>
    <property type="match status" value="1"/>
</dbReference>
<dbReference type="PANTHER" id="PTHR11717:SF7">
    <property type="entry name" value="LOW MOLECULAR WEIGHT PHOSPHOTYROSINE PROTEIN PHOSPHATASE"/>
    <property type="match status" value="1"/>
</dbReference>
<sequence length="136" mass="15088">MGEAVLRHIAKQRGNEIYVDSCGTGAYHAGDEPDDRTLATLKKNKVPLDRVARQVSQDDFRNFTHILAADNSNLGALQRMRPRDATATLELWGSYLDGRPIADPYYGGAKGFDQVYTQCTALSHAFLDKTFGPQKK</sequence>
<reference evidence="6 7" key="1">
    <citation type="journal article" date="2019" name="New Phytol.">
        <title>Comparative genomics reveals unique wood-decay strategies and fruiting body development in the Schizophyllaceae.</title>
        <authorList>
            <person name="Almasi E."/>
            <person name="Sahu N."/>
            <person name="Krizsan K."/>
            <person name="Balint B."/>
            <person name="Kovacs G.M."/>
            <person name="Kiss B."/>
            <person name="Cseklye J."/>
            <person name="Drula E."/>
            <person name="Henrissat B."/>
            <person name="Nagy I."/>
            <person name="Chovatia M."/>
            <person name="Adam C."/>
            <person name="LaButti K."/>
            <person name="Lipzen A."/>
            <person name="Riley R."/>
            <person name="Grigoriev I.V."/>
            <person name="Nagy L.G."/>
        </authorList>
    </citation>
    <scope>NUCLEOTIDE SEQUENCE [LARGE SCALE GENOMIC DNA]</scope>
    <source>
        <strain evidence="6 7">NL-1724</strain>
    </source>
</reference>
<evidence type="ECO:0000256" key="3">
    <source>
        <dbReference type="ARBA" id="ARBA00022912"/>
    </source>
</evidence>
<evidence type="ECO:0000256" key="4">
    <source>
        <dbReference type="PIRSR" id="PIRSR617867-1"/>
    </source>
</evidence>
<comment type="similarity">
    <text evidence="1">Belongs to the low molecular weight phosphotyrosine protein phosphatase family.</text>
</comment>
<dbReference type="Proteomes" id="UP000320762">
    <property type="component" value="Unassembled WGS sequence"/>
</dbReference>
<dbReference type="CDD" id="cd16343">
    <property type="entry name" value="LMWPTP"/>
    <property type="match status" value="1"/>
</dbReference>
<dbReference type="InterPro" id="IPR050438">
    <property type="entry name" value="LMW_PTPase"/>
</dbReference>
<evidence type="ECO:0000256" key="1">
    <source>
        <dbReference type="ARBA" id="ARBA00011063"/>
    </source>
</evidence>
<dbReference type="STRING" id="97359.A0A550CNL3"/>
<dbReference type="PRINTS" id="PR00719">
    <property type="entry name" value="LMWPTPASE"/>
</dbReference>
<evidence type="ECO:0000313" key="6">
    <source>
        <dbReference type="EMBL" id="TRM66402.1"/>
    </source>
</evidence>
<evidence type="ECO:0000259" key="5">
    <source>
        <dbReference type="SMART" id="SM00226"/>
    </source>
</evidence>
<keyword evidence="2" id="KW-0378">Hydrolase</keyword>
<dbReference type="OrthoDB" id="3388at2759"/>
<dbReference type="EMBL" id="VDMD01000004">
    <property type="protein sequence ID" value="TRM66402.1"/>
    <property type="molecule type" value="Genomic_DNA"/>
</dbReference>
<dbReference type="InterPro" id="IPR017867">
    <property type="entry name" value="Tyr_phospatase_low_mol_wt"/>
</dbReference>
<gene>
    <name evidence="6" type="ORF">BD626DRAFT_202649</name>
</gene>
<dbReference type="Pfam" id="PF01451">
    <property type="entry name" value="LMWPc"/>
    <property type="match status" value="1"/>
</dbReference>
<feature type="domain" description="Phosphotyrosine protein phosphatase I" evidence="5">
    <location>
        <begin position="1"/>
        <end position="129"/>
    </location>
</feature>
<dbReference type="Gene3D" id="3.40.50.2300">
    <property type="match status" value="1"/>
</dbReference>
<dbReference type="InterPro" id="IPR036196">
    <property type="entry name" value="Ptyr_pPase_sf"/>
</dbReference>
<proteinExistence type="inferred from homology"/>
<comment type="caution">
    <text evidence="6">The sequence shown here is derived from an EMBL/GenBank/DDBJ whole genome shotgun (WGS) entry which is preliminary data.</text>
</comment>
<dbReference type="InterPro" id="IPR023485">
    <property type="entry name" value="Ptyr_pPase"/>
</dbReference>
<feature type="active site" description="Proton donor" evidence="4">
    <location>
        <position position="103"/>
    </location>
</feature>
<evidence type="ECO:0000313" key="7">
    <source>
        <dbReference type="Proteomes" id="UP000320762"/>
    </source>
</evidence>
<dbReference type="AlphaFoldDB" id="A0A550CNL3"/>
<organism evidence="6 7">
    <name type="scientific">Schizophyllum amplum</name>
    <dbReference type="NCBI Taxonomy" id="97359"/>
    <lineage>
        <taxon>Eukaryota</taxon>
        <taxon>Fungi</taxon>
        <taxon>Dikarya</taxon>
        <taxon>Basidiomycota</taxon>
        <taxon>Agaricomycotina</taxon>
        <taxon>Agaricomycetes</taxon>
        <taxon>Agaricomycetidae</taxon>
        <taxon>Agaricales</taxon>
        <taxon>Schizophyllaceae</taxon>
        <taxon>Schizophyllum</taxon>
    </lineage>
</organism>
<keyword evidence="7" id="KW-1185">Reference proteome</keyword>
<dbReference type="SMART" id="SM00226">
    <property type="entry name" value="LMWPc"/>
    <property type="match status" value="1"/>
</dbReference>
<name>A0A550CNL3_9AGAR</name>
<protein>
    <submittedName>
        <fullName evidence="6">Phosphotyrosine protein phosphatase I superfamily</fullName>
    </submittedName>
</protein>
<evidence type="ECO:0000256" key="2">
    <source>
        <dbReference type="ARBA" id="ARBA00022801"/>
    </source>
</evidence>